<keyword evidence="3" id="KW-1185">Reference proteome</keyword>
<feature type="region of interest" description="Disordered" evidence="1">
    <location>
        <begin position="95"/>
        <end position="123"/>
    </location>
</feature>
<dbReference type="HOGENOM" id="CLU_2015923_0_0_1"/>
<reference evidence="2 3" key="1">
    <citation type="submission" date="2014-04" db="EMBL/GenBank/DDBJ databases">
        <authorList>
            <consortium name="DOE Joint Genome Institute"/>
            <person name="Kuo A."/>
            <person name="Martino E."/>
            <person name="Perotto S."/>
            <person name="Kohler A."/>
            <person name="Nagy L.G."/>
            <person name="Floudas D."/>
            <person name="Copeland A."/>
            <person name="Barry K.W."/>
            <person name="Cichocki N."/>
            <person name="Veneault-Fourrey C."/>
            <person name="LaButti K."/>
            <person name="Lindquist E.A."/>
            <person name="Lipzen A."/>
            <person name="Lundell T."/>
            <person name="Morin E."/>
            <person name="Murat C."/>
            <person name="Sun H."/>
            <person name="Tunlid A."/>
            <person name="Henrissat B."/>
            <person name="Grigoriev I.V."/>
            <person name="Hibbett D.S."/>
            <person name="Martin F."/>
            <person name="Nordberg H.P."/>
            <person name="Cantor M.N."/>
            <person name="Hua S.X."/>
        </authorList>
    </citation>
    <scope>NUCLEOTIDE SEQUENCE [LARGE SCALE GENOMIC DNA]</scope>
    <source>
        <strain evidence="2 3">Zn</strain>
    </source>
</reference>
<organism evidence="2 3">
    <name type="scientific">Oidiodendron maius (strain Zn)</name>
    <dbReference type="NCBI Taxonomy" id="913774"/>
    <lineage>
        <taxon>Eukaryota</taxon>
        <taxon>Fungi</taxon>
        <taxon>Dikarya</taxon>
        <taxon>Ascomycota</taxon>
        <taxon>Pezizomycotina</taxon>
        <taxon>Leotiomycetes</taxon>
        <taxon>Leotiomycetes incertae sedis</taxon>
        <taxon>Myxotrichaceae</taxon>
        <taxon>Oidiodendron</taxon>
    </lineage>
</organism>
<name>A0A0C3GS56_OIDMZ</name>
<gene>
    <name evidence="2" type="ORF">OIDMADRAFT_35952</name>
</gene>
<sequence length="123" mass="13939">MAITLKSTLKSSRANTKRQKQNPARRIETLFVRSHEIWESYGVDVAVIVMKGGRYSTYSTRPHRPPSMADIGATYPLPKNLLPKDLEGRIAKRMARTQRRRGGEASTGLHRVPESRKRGQLVI</sequence>
<protein>
    <recommendedName>
        <fullName evidence="4">MADS-box domain-containing protein</fullName>
    </recommendedName>
</protein>
<reference evidence="3" key="2">
    <citation type="submission" date="2015-01" db="EMBL/GenBank/DDBJ databases">
        <title>Evolutionary Origins and Diversification of the Mycorrhizal Mutualists.</title>
        <authorList>
            <consortium name="DOE Joint Genome Institute"/>
            <consortium name="Mycorrhizal Genomics Consortium"/>
            <person name="Kohler A."/>
            <person name="Kuo A."/>
            <person name="Nagy L.G."/>
            <person name="Floudas D."/>
            <person name="Copeland A."/>
            <person name="Barry K.W."/>
            <person name="Cichocki N."/>
            <person name="Veneault-Fourrey C."/>
            <person name="LaButti K."/>
            <person name="Lindquist E.A."/>
            <person name="Lipzen A."/>
            <person name="Lundell T."/>
            <person name="Morin E."/>
            <person name="Murat C."/>
            <person name="Riley R."/>
            <person name="Ohm R."/>
            <person name="Sun H."/>
            <person name="Tunlid A."/>
            <person name="Henrissat B."/>
            <person name="Grigoriev I.V."/>
            <person name="Hibbett D.S."/>
            <person name="Martin F."/>
        </authorList>
    </citation>
    <scope>NUCLEOTIDE SEQUENCE [LARGE SCALE GENOMIC DNA]</scope>
    <source>
        <strain evidence="3">Zn</strain>
    </source>
</reference>
<evidence type="ECO:0000313" key="2">
    <source>
        <dbReference type="EMBL" id="KIM93301.1"/>
    </source>
</evidence>
<dbReference type="Proteomes" id="UP000054321">
    <property type="component" value="Unassembled WGS sequence"/>
</dbReference>
<evidence type="ECO:0000256" key="1">
    <source>
        <dbReference type="SAM" id="MobiDB-lite"/>
    </source>
</evidence>
<feature type="compositionally biased region" description="Polar residues" evidence="1">
    <location>
        <begin position="1"/>
        <end position="14"/>
    </location>
</feature>
<evidence type="ECO:0000313" key="3">
    <source>
        <dbReference type="Proteomes" id="UP000054321"/>
    </source>
</evidence>
<dbReference type="AlphaFoldDB" id="A0A0C3GS56"/>
<feature type="region of interest" description="Disordered" evidence="1">
    <location>
        <begin position="1"/>
        <end position="23"/>
    </location>
</feature>
<proteinExistence type="predicted"/>
<dbReference type="STRING" id="913774.A0A0C3GS56"/>
<dbReference type="InParanoid" id="A0A0C3GS56"/>
<accession>A0A0C3GS56</accession>
<evidence type="ECO:0008006" key="4">
    <source>
        <dbReference type="Google" id="ProtNLM"/>
    </source>
</evidence>
<dbReference type="OrthoDB" id="1898716at2759"/>
<dbReference type="EMBL" id="KN832897">
    <property type="protein sequence ID" value="KIM93301.1"/>
    <property type="molecule type" value="Genomic_DNA"/>
</dbReference>